<dbReference type="Proteomes" id="UP000768567">
    <property type="component" value="Unassembled WGS sequence"/>
</dbReference>
<keyword evidence="3" id="KW-1185">Reference proteome</keyword>
<proteinExistence type="predicted"/>
<dbReference type="EMBL" id="JADCKC010000001">
    <property type="protein sequence ID" value="MBE5036410.1"/>
    <property type="molecule type" value="Genomic_DNA"/>
</dbReference>
<gene>
    <name evidence="2" type="ORF">INF35_01140</name>
</gene>
<evidence type="ECO:0000313" key="3">
    <source>
        <dbReference type="Proteomes" id="UP000768567"/>
    </source>
</evidence>
<feature type="region of interest" description="Disordered" evidence="1">
    <location>
        <begin position="32"/>
        <end position="69"/>
    </location>
</feature>
<comment type="caution">
    <text evidence="2">The sequence shown here is derived from an EMBL/GenBank/DDBJ whole genome shotgun (WGS) entry which is preliminary data.</text>
</comment>
<protein>
    <submittedName>
        <fullName evidence="2">Uncharacterized protein</fullName>
    </submittedName>
</protein>
<sequence length="69" mass="7766">MTVFIAGSLLVQTTGRYHFGAFPVYSMPGEKMRERERAGNPPTFGKSLQKGAQTKRKAFPIREGLTFSW</sequence>
<organism evidence="2 3">
    <name type="scientific">Gemmiger gallinarum</name>
    <dbReference type="NCBI Taxonomy" id="2779354"/>
    <lineage>
        <taxon>Bacteria</taxon>
        <taxon>Bacillati</taxon>
        <taxon>Bacillota</taxon>
        <taxon>Clostridia</taxon>
        <taxon>Eubacteriales</taxon>
        <taxon>Gemmiger</taxon>
    </lineage>
</organism>
<evidence type="ECO:0000256" key="1">
    <source>
        <dbReference type="SAM" id="MobiDB-lite"/>
    </source>
</evidence>
<evidence type="ECO:0000313" key="2">
    <source>
        <dbReference type="EMBL" id="MBE5036410.1"/>
    </source>
</evidence>
<name>A0ABR9QZV1_9FIRM</name>
<accession>A0ABR9QZV1</accession>
<reference evidence="2 3" key="1">
    <citation type="submission" date="2020-10" db="EMBL/GenBank/DDBJ databases">
        <title>ChiBAC.</title>
        <authorList>
            <person name="Zenner C."/>
            <person name="Hitch T.C.A."/>
            <person name="Clavel T."/>
        </authorList>
    </citation>
    <scope>NUCLEOTIDE SEQUENCE [LARGE SCALE GENOMIC DNA]</scope>
    <source>
        <strain evidence="2 3">DSM 109015</strain>
    </source>
</reference>